<dbReference type="GO" id="GO:0006629">
    <property type="term" value="P:lipid metabolic process"/>
    <property type="evidence" value="ECO:0007669"/>
    <property type="project" value="InterPro"/>
</dbReference>
<evidence type="ECO:0000256" key="8">
    <source>
        <dbReference type="ARBA" id="ARBA00023002"/>
    </source>
</evidence>
<evidence type="ECO:0000256" key="2">
    <source>
        <dbReference type="ARBA" id="ARBA00010823"/>
    </source>
</evidence>
<dbReference type="Pfam" id="PF00487">
    <property type="entry name" value="FA_desaturase"/>
    <property type="match status" value="1"/>
</dbReference>
<evidence type="ECO:0000256" key="11">
    <source>
        <dbReference type="ARBA" id="ARBA00023136"/>
    </source>
</evidence>
<dbReference type="GO" id="GO:0005886">
    <property type="term" value="C:plasma membrane"/>
    <property type="evidence" value="ECO:0007669"/>
    <property type="project" value="UniProtKB-SubCell"/>
</dbReference>
<dbReference type="PANTHER" id="PTHR38674">
    <property type="entry name" value="ALKANE 1-MONOOXYGENASE 1"/>
    <property type="match status" value="1"/>
</dbReference>
<evidence type="ECO:0000256" key="12">
    <source>
        <dbReference type="SAM" id="Phobius"/>
    </source>
</evidence>
<evidence type="ECO:0000313" key="15">
    <source>
        <dbReference type="Proteomes" id="UP000017404"/>
    </source>
</evidence>
<dbReference type="GO" id="GO:0004497">
    <property type="term" value="F:monooxygenase activity"/>
    <property type="evidence" value="ECO:0007669"/>
    <property type="project" value="UniProtKB-KW"/>
</dbReference>
<comment type="subcellular location">
    <subcellularLocation>
        <location evidence="1">Cell inner membrane</location>
        <topology evidence="1">Multi-pass membrane protein</topology>
    </subcellularLocation>
</comment>
<keyword evidence="15" id="KW-1185">Reference proteome</keyword>
<keyword evidence="6" id="KW-0479">Metal-binding</keyword>
<keyword evidence="11 12" id="KW-0472">Membrane</keyword>
<evidence type="ECO:0000256" key="10">
    <source>
        <dbReference type="ARBA" id="ARBA00023033"/>
    </source>
</evidence>
<dbReference type="eggNOG" id="COG3696">
    <property type="taxonomic scope" value="Bacteria"/>
</dbReference>
<gene>
    <name evidence="14" type="ORF">F990_02901</name>
</gene>
<evidence type="ECO:0000256" key="3">
    <source>
        <dbReference type="ARBA" id="ARBA00022475"/>
    </source>
</evidence>
<evidence type="ECO:0000256" key="4">
    <source>
        <dbReference type="ARBA" id="ARBA00022519"/>
    </source>
</evidence>
<dbReference type="Proteomes" id="UP000017404">
    <property type="component" value="Unassembled WGS sequence"/>
</dbReference>
<evidence type="ECO:0000256" key="6">
    <source>
        <dbReference type="ARBA" id="ARBA00022723"/>
    </source>
</evidence>
<dbReference type="InterPro" id="IPR005804">
    <property type="entry name" value="FA_desaturase_dom"/>
</dbReference>
<keyword evidence="3" id="KW-1003">Cell membrane</keyword>
<keyword evidence="10" id="KW-0503">Monooxygenase</keyword>
<comment type="caution">
    <text evidence="14">The sequence shown here is derived from an EMBL/GenBank/DDBJ whole genome shotgun (WGS) entry which is preliminary data.</text>
</comment>
<feature type="transmembrane region" description="Helical" evidence="12">
    <location>
        <begin position="23"/>
        <end position="41"/>
    </location>
</feature>
<accession>V2UVU1</accession>
<keyword evidence="7 12" id="KW-1133">Transmembrane helix</keyword>
<dbReference type="STRING" id="202955.GCA_000759995_00221"/>
<keyword evidence="4" id="KW-0997">Cell inner membrane</keyword>
<comment type="similarity">
    <text evidence="2">Belongs to the fatty acid desaturase type 1 family. AlkB subfamily.</text>
</comment>
<feature type="domain" description="Fatty acid desaturase" evidence="13">
    <location>
        <begin position="126"/>
        <end position="347"/>
    </location>
</feature>
<name>V2UVU1_9GAMM</name>
<dbReference type="PANTHER" id="PTHR38674:SF1">
    <property type="entry name" value="ALKANE 1-MONOOXYGENASE 1"/>
    <property type="match status" value="1"/>
</dbReference>
<evidence type="ECO:0000256" key="5">
    <source>
        <dbReference type="ARBA" id="ARBA00022692"/>
    </source>
</evidence>
<keyword evidence="9" id="KW-0408">Iron</keyword>
<sequence>MNMHTQLDVEQATTTFKDKKRHLWLLGLAVPTIAMGGLAGYQFGPKKTKKFFASFGPLFIHGVIPTLDKLIGEDTENPPLDSIAALEADPYYSRIVKLFIPLQYATNIYGTYLASRKGTSLADQALLGTLVGMVNGIAINTAHELSHKGGRLEHYLSHLALAPSGYNHFRIEHPYGHHRRVATPEDPASSRLGETFWKFLPRTVIGSFKSAIEIEKNRLARKKLPFFCKENELIHGWAMSAVYHAAMFSKFGVRSVPFQVTQAAYAITLFESVNYIEHYGLKREKKANGQYERTLPEHSWNNNNVVTNLFLYQLQRHSDHHANPTRSFQTLRHFEDAPQLPAGYGAMILPAFIPSWWSKIMDDRVVEHYKGDLDKMNVHPEAKEKLLEKYAAHYAKKVDVA</sequence>
<dbReference type="InterPro" id="IPR033885">
    <property type="entry name" value="AlkB/XylM"/>
</dbReference>
<evidence type="ECO:0000256" key="7">
    <source>
        <dbReference type="ARBA" id="ARBA00022989"/>
    </source>
</evidence>
<organism evidence="14 15">
    <name type="scientific">Acinetobacter tjernbergiae DSM 14971 = CIP 107465</name>
    <dbReference type="NCBI Taxonomy" id="1120928"/>
    <lineage>
        <taxon>Bacteria</taxon>
        <taxon>Pseudomonadati</taxon>
        <taxon>Pseudomonadota</taxon>
        <taxon>Gammaproteobacteria</taxon>
        <taxon>Moraxellales</taxon>
        <taxon>Moraxellaceae</taxon>
        <taxon>Acinetobacter</taxon>
    </lineage>
</organism>
<dbReference type="GO" id="GO:0046872">
    <property type="term" value="F:metal ion binding"/>
    <property type="evidence" value="ECO:0007669"/>
    <property type="project" value="UniProtKB-KW"/>
</dbReference>
<evidence type="ECO:0000259" key="13">
    <source>
        <dbReference type="Pfam" id="PF00487"/>
    </source>
</evidence>
<proteinExistence type="inferred from homology"/>
<dbReference type="AlphaFoldDB" id="V2UVU1"/>
<evidence type="ECO:0000256" key="9">
    <source>
        <dbReference type="ARBA" id="ARBA00023004"/>
    </source>
</evidence>
<reference evidence="14 15" key="1">
    <citation type="submission" date="2013-10" db="EMBL/GenBank/DDBJ databases">
        <title>The Genome Sequence of Acinetobacter tjernbergiae CIP107465.</title>
        <authorList>
            <consortium name="The Broad Institute Genomics Platform"/>
            <consortium name="The Broad Institute Genome Sequencing Center for Infectious Disease"/>
            <person name="Cerqueira G."/>
            <person name="Feldgarden M."/>
            <person name="Courvalin P."/>
            <person name="Grillot-Courvalin C."/>
            <person name="Clermont D."/>
            <person name="Rocha E."/>
            <person name="Yoon E.-J."/>
            <person name="Nemec A."/>
            <person name="Young S.K."/>
            <person name="Zeng Q."/>
            <person name="Gargeya S."/>
            <person name="Fitzgerald M."/>
            <person name="Abouelleil A."/>
            <person name="Alvarado L."/>
            <person name="Berlin A.M."/>
            <person name="Chapman S.B."/>
            <person name="Gainer-Dewar J."/>
            <person name="Goldberg J."/>
            <person name="Gnerre S."/>
            <person name="Griggs A."/>
            <person name="Gujja S."/>
            <person name="Hansen M."/>
            <person name="Howarth C."/>
            <person name="Imamovic A."/>
            <person name="Ireland A."/>
            <person name="Larimer J."/>
            <person name="McCowan C."/>
            <person name="Murphy C."/>
            <person name="Pearson M."/>
            <person name="Poon T.W."/>
            <person name="Priest M."/>
            <person name="Roberts A."/>
            <person name="Saif S."/>
            <person name="Shea T."/>
            <person name="Sykes S."/>
            <person name="Wortman J."/>
            <person name="Nusbaum C."/>
            <person name="Birren B."/>
        </authorList>
    </citation>
    <scope>NUCLEOTIDE SEQUENCE [LARGE SCALE GENOMIC DNA]</scope>
    <source>
        <strain evidence="14 15">CIP 107465</strain>
    </source>
</reference>
<dbReference type="OrthoDB" id="4759734at2"/>
<evidence type="ECO:0000256" key="1">
    <source>
        <dbReference type="ARBA" id="ARBA00004429"/>
    </source>
</evidence>
<evidence type="ECO:0000313" key="14">
    <source>
        <dbReference type="EMBL" id="ESK54132.1"/>
    </source>
</evidence>
<keyword evidence="8" id="KW-0560">Oxidoreductase</keyword>
<dbReference type="RefSeq" id="WP_018679953.1">
    <property type="nucleotide sequence ID" value="NZ_AYEV01000035.1"/>
</dbReference>
<protein>
    <recommendedName>
        <fullName evidence="13">Fatty acid desaturase domain-containing protein</fullName>
    </recommendedName>
</protein>
<dbReference type="EMBL" id="AYEV01000035">
    <property type="protein sequence ID" value="ESK54132.1"/>
    <property type="molecule type" value="Genomic_DNA"/>
</dbReference>
<dbReference type="PATRIC" id="fig|1120928.5.peg.2933"/>
<keyword evidence="5 12" id="KW-0812">Transmembrane</keyword>
<dbReference type="CDD" id="cd03512">
    <property type="entry name" value="Alkane-hydroxylase"/>
    <property type="match status" value="1"/>
</dbReference>